<organism evidence="2">
    <name type="scientific">Cupriavidus necator</name>
    <name type="common">Alcaligenes eutrophus</name>
    <name type="synonym">Ralstonia eutropha</name>
    <dbReference type="NCBI Taxonomy" id="106590"/>
    <lineage>
        <taxon>Bacteria</taxon>
        <taxon>Pseudomonadati</taxon>
        <taxon>Pseudomonadota</taxon>
        <taxon>Betaproteobacteria</taxon>
        <taxon>Burkholderiales</taxon>
        <taxon>Burkholderiaceae</taxon>
        <taxon>Cupriavidus</taxon>
    </lineage>
</organism>
<dbReference type="AlphaFoldDB" id="A0A1K0I9N3"/>
<evidence type="ECO:0000256" key="1">
    <source>
        <dbReference type="SAM" id="MobiDB-lite"/>
    </source>
</evidence>
<proteinExistence type="predicted"/>
<gene>
    <name evidence="2" type="ORF">CNECB9_1350011</name>
</gene>
<name>A0A1K0I9N3_CUPNE</name>
<feature type="region of interest" description="Disordered" evidence="1">
    <location>
        <begin position="38"/>
        <end position="60"/>
    </location>
</feature>
<protein>
    <submittedName>
        <fullName evidence="2">Uncharacterized protein</fullName>
    </submittedName>
</protein>
<reference evidence="2" key="1">
    <citation type="submission" date="2016-09" db="EMBL/GenBank/DDBJ databases">
        <authorList>
            <person name="Capua I."/>
            <person name="De Benedictis P."/>
            <person name="Joannis T."/>
            <person name="Lombin L.H."/>
            <person name="Cattoli G."/>
        </authorList>
    </citation>
    <scope>NUCLEOTIDE SEQUENCE</scope>
    <source>
        <strain evidence="2">B9</strain>
    </source>
</reference>
<accession>A0A1K0I9N3</accession>
<sequence length="60" mass="6963">MRQSPSIEAEAKKLNPMKHKFHFGYLYLTESRPQQELVQHAPRSPRSYIVDSSEHSLAPI</sequence>
<evidence type="ECO:0000313" key="2">
    <source>
        <dbReference type="EMBL" id="SCU73858.1"/>
    </source>
</evidence>
<dbReference type="EMBL" id="FMSH01000041">
    <property type="protein sequence ID" value="SCU73858.1"/>
    <property type="molecule type" value="Genomic_DNA"/>
</dbReference>